<evidence type="ECO:0000256" key="1">
    <source>
        <dbReference type="SAM" id="MobiDB-lite"/>
    </source>
</evidence>
<proteinExistence type="predicted"/>
<accession>A0A9P0CYN5</accession>
<feature type="region of interest" description="Disordered" evidence="1">
    <location>
        <begin position="1"/>
        <end position="23"/>
    </location>
</feature>
<gene>
    <name evidence="2" type="ORF">PSYICH_LOCUS8719</name>
</gene>
<dbReference type="EMBL" id="OV651815">
    <property type="protein sequence ID" value="CAH1108658.1"/>
    <property type="molecule type" value="Genomic_DNA"/>
</dbReference>
<keyword evidence="3" id="KW-1185">Reference proteome</keyword>
<dbReference type="AlphaFoldDB" id="A0A9P0CYN5"/>
<evidence type="ECO:0000313" key="2">
    <source>
        <dbReference type="EMBL" id="CAH1108658.1"/>
    </source>
</evidence>
<organism evidence="2 3">
    <name type="scientific">Psylliodes chrysocephalus</name>
    <dbReference type="NCBI Taxonomy" id="3402493"/>
    <lineage>
        <taxon>Eukaryota</taxon>
        <taxon>Metazoa</taxon>
        <taxon>Ecdysozoa</taxon>
        <taxon>Arthropoda</taxon>
        <taxon>Hexapoda</taxon>
        <taxon>Insecta</taxon>
        <taxon>Pterygota</taxon>
        <taxon>Neoptera</taxon>
        <taxon>Endopterygota</taxon>
        <taxon>Coleoptera</taxon>
        <taxon>Polyphaga</taxon>
        <taxon>Cucujiformia</taxon>
        <taxon>Chrysomeloidea</taxon>
        <taxon>Chrysomelidae</taxon>
        <taxon>Galerucinae</taxon>
        <taxon>Alticini</taxon>
        <taxon>Psylliodes</taxon>
    </lineage>
</organism>
<sequence length="107" mass="12268">MLGSTTSTSTNRKTAGTSSRRKKTFRYYLKNDKGLRENVCKTFCLAILGYRLNDAKPVRNVISKSDCTSMTAKPDKRVSNNRKRIVNRNIIKAHIESFGPQISHYRR</sequence>
<name>A0A9P0CYN5_9CUCU</name>
<feature type="compositionally biased region" description="Polar residues" evidence="1">
    <location>
        <begin position="1"/>
        <end position="18"/>
    </location>
</feature>
<dbReference type="OrthoDB" id="6781302at2759"/>
<reference evidence="2" key="1">
    <citation type="submission" date="2022-01" db="EMBL/GenBank/DDBJ databases">
        <authorList>
            <person name="King R."/>
        </authorList>
    </citation>
    <scope>NUCLEOTIDE SEQUENCE</scope>
</reference>
<protein>
    <submittedName>
        <fullName evidence="2">Uncharacterized protein</fullName>
    </submittedName>
</protein>
<dbReference type="Proteomes" id="UP001153636">
    <property type="component" value="Chromosome 3"/>
</dbReference>
<evidence type="ECO:0000313" key="3">
    <source>
        <dbReference type="Proteomes" id="UP001153636"/>
    </source>
</evidence>